<feature type="chain" id="PRO_5012801118" evidence="1">
    <location>
        <begin position="23"/>
        <end position="151"/>
    </location>
</feature>
<keyword evidence="1" id="KW-0732">Signal</keyword>
<evidence type="ECO:0000313" key="3">
    <source>
        <dbReference type="Proteomes" id="UP000242180"/>
    </source>
</evidence>
<comment type="caution">
    <text evidence="2">The sequence shown here is derived from an EMBL/GenBank/DDBJ whole genome shotgun (WGS) entry which is preliminary data.</text>
</comment>
<name>A0A1X2H6M8_SYNRA</name>
<proteinExistence type="predicted"/>
<accession>A0A1X2H6M8</accession>
<dbReference type="Proteomes" id="UP000242180">
    <property type="component" value="Unassembled WGS sequence"/>
</dbReference>
<organism evidence="2 3">
    <name type="scientific">Syncephalastrum racemosum</name>
    <name type="common">Filamentous fungus</name>
    <dbReference type="NCBI Taxonomy" id="13706"/>
    <lineage>
        <taxon>Eukaryota</taxon>
        <taxon>Fungi</taxon>
        <taxon>Fungi incertae sedis</taxon>
        <taxon>Mucoromycota</taxon>
        <taxon>Mucoromycotina</taxon>
        <taxon>Mucoromycetes</taxon>
        <taxon>Mucorales</taxon>
        <taxon>Syncephalastraceae</taxon>
        <taxon>Syncephalastrum</taxon>
    </lineage>
</organism>
<dbReference type="AlphaFoldDB" id="A0A1X2H6M8"/>
<dbReference type="EMBL" id="MCGN01000008">
    <property type="protein sequence ID" value="ORY94135.1"/>
    <property type="molecule type" value="Genomic_DNA"/>
</dbReference>
<feature type="signal peptide" evidence="1">
    <location>
        <begin position="1"/>
        <end position="22"/>
    </location>
</feature>
<evidence type="ECO:0000256" key="1">
    <source>
        <dbReference type="SAM" id="SignalP"/>
    </source>
</evidence>
<keyword evidence="3" id="KW-1185">Reference proteome</keyword>
<protein>
    <submittedName>
        <fullName evidence="2">Uncharacterized protein</fullName>
    </submittedName>
</protein>
<evidence type="ECO:0000313" key="2">
    <source>
        <dbReference type="EMBL" id="ORY94135.1"/>
    </source>
</evidence>
<gene>
    <name evidence="2" type="ORF">BCR43DRAFT_517147</name>
</gene>
<reference evidence="2 3" key="1">
    <citation type="submission" date="2016-07" db="EMBL/GenBank/DDBJ databases">
        <title>Pervasive Adenine N6-methylation of Active Genes in Fungi.</title>
        <authorList>
            <consortium name="DOE Joint Genome Institute"/>
            <person name="Mondo S.J."/>
            <person name="Dannebaum R.O."/>
            <person name="Kuo R.C."/>
            <person name="Labutti K."/>
            <person name="Haridas S."/>
            <person name="Kuo A."/>
            <person name="Salamov A."/>
            <person name="Ahrendt S.R."/>
            <person name="Lipzen A."/>
            <person name="Sullivan W."/>
            <person name="Andreopoulos W.B."/>
            <person name="Clum A."/>
            <person name="Lindquist E."/>
            <person name="Daum C."/>
            <person name="Ramamoorthy G.K."/>
            <person name="Gryganskyi A."/>
            <person name="Culley D."/>
            <person name="Magnuson J.K."/>
            <person name="James T.Y."/>
            <person name="O'Malley M.A."/>
            <person name="Stajich J.E."/>
            <person name="Spatafora J.W."/>
            <person name="Visel A."/>
            <person name="Grigoriev I.V."/>
        </authorList>
    </citation>
    <scope>NUCLEOTIDE SEQUENCE [LARGE SCALE GENOMIC DNA]</scope>
    <source>
        <strain evidence="2 3">NRRL 2496</strain>
    </source>
</reference>
<dbReference type="InParanoid" id="A0A1X2H6M8"/>
<sequence length="151" mass="17160">MIAQNLYTLVIALFLIVPAIEGYCVYNRFPEDSGTTINVRQHTGFGILALLRRFHKEGILPGQKECCPWDYNHCNANYDNKFAEISFVYDIVPGHRESNKKKRTLFDNLIWGPVAGGSVVFRDGIPNGVEVFDPDMKPIDYKYERTVLGAD</sequence>